<dbReference type="GO" id="GO:0004860">
    <property type="term" value="F:protein kinase inhibitor activity"/>
    <property type="evidence" value="ECO:0007669"/>
    <property type="project" value="UniProtKB-KW"/>
</dbReference>
<dbReference type="PANTHER" id="PTHR33142:SF15">
    <property type="entry name" value="CYCLIN-DEPENDENT PROTEIN KINASE INHIBITOR SMR4"/>
    <property type="match status" value="1"/>
</dbReference>
<proteinExistence type="predicted"/>
<evidence type="ECO:0000313" key="5">
    <source>
        <dbReference type="Proteomes" id="UP000516437"/>
    </source>
</evidence>
<name>A0A6A1VY35_9ROSI</name>
<evidence type="ECO:0008006" key="6">
    <source>
        <dbReference type="Google" id="ProtNLM"/>
    </source>
</evidence>
<dbReference type="PANTHER" id="PTHR33142">
    <property type="entry name" value="CYCLIN-DEPENDENT PROTEIN KINASE INHIBITOR SMR13"/>
    <property type="match status" value="1"/>
</dbReference>
<keyword evidence="5" id="KW-1185">Reference proteome</keyword>
<dbReference type="InterPro" id="IPR040389">
    <property type="entry name" value="SMR"/>
</dbReference>
<dbReference type="GO" id="GO:0032875">
    <property type="term" value="P:regulation of DNA endoreduplication"/>
    <property type="evidence" value="ECO:0007669"/>
    <property type="project" value="InterPro"/>
</dbReference>
<dbReference type="OrthoDB" id="650965at2759"/>
<keyword evidence="2" id="KW-0131">Cell cycle</keyword>
<organism evidence="4 5">
    <name type="scientific">Morella rubra</name>
    <name type="common">Chinese bayberry</name>
    <dbReference type="NCBI Taxonomy" id="262757"/>
    <lineage>
        <taxon>Eukaryota</taxon>
        <taxon>Viridiplantae</taxon>
        <taxon>Streptophyta</taxon>
        <taxon>Embryophyta</taxon>
        <taxon>Tracheophyta</taxon>
        <taxon>Spermatophyta</taxon>
        <taxon>Magnoliopsida</taxon>
        <taxon>eudicotyledons</taxon>
        <taxon>Gunneridae</taxon>
        <taxon>Pentapetalae</taxon>
        <taxon>rosids</taxon>
        <taxon>fabids</taxon>
        <taxon>Fagales</taxon>
        <taxon>Myricaceae</taxon>
        <taxon>Morella</taxon>
    </lineage>
</organism>
<accession>A0A6A1VY35</accession>
<sequence>MEMGEIAGGTMALEEGCGTPRHSGSKIPAAWACPPAPKKRPAHVKQKEPPKNGYFHPPDLEVFFARAPMTRREACA</sequence>
<evidence type="ECO:0000256" key="3">
    <source>
        <dbReference type="SAM" id="MobiDB-lite"/>
    </source>
</evidence>
<reference evidence="4 5" key="1">
    <citation type="journal article" date="2019" name="Plant Biotechnol. J.">
        <title>The red bayberry genome and genetic basis of sex determination.</title>
        <authorList>
            <person name="Jia H.M."/>
            <person name="Jia H.J."/>
            <person name="Cai Q.L."/>
            <person name="Wang Y."/>
            <person name="Zhao H.B."/>
            <person name="Yang W.F."/>
            <person name="Wang G.Y."/>
            <person name="Li Y.H."/>
            <person name="Zhan D.L."/>
            <person name="Shen Y.T."/>
            <person name="Niu Q.F."/>
            <person name="Chang L."/>
            <person name="Qiu J."/>
            <person name="Zhao L."/>
            <person name="Xie H.B."/>
            <person name="Fu W.Y."/>
            <person name="Jin J."/>
            <person name="Li X.W."/>
            <person name="Jiao Y."/>
            <person name="Zhou C.C."/>
            <person name="Tu T."/>
            <person name="Chai C.Y."/>
            <person name="Gao J.L."/>
            <person name="Fan L.J."/>
            <person name="van de Weg E."/>
            <person name="Wang J.Y."/>
            <person name="Gao Z.S."/>
        </authorList>
    </citation>
    <scope>NUCLEOTIDE SEQUENCE [LARGE SCALE GENOMIC DNA]</scope>
    <source>
        <tissue evidence="4">Leaves</tissue>
    </source>
</reference>
<keyword evidence="1" id="KW-0649">Protein kinase inhibitor</keyword>
<dbReference type="GO" id="GO:0005634">
    <property type="term" value="C:nucleus"/>
    <property type="evidence" value="ECO:0007669"/>
    <property type="project" value="TreeGrafter"/>
</dbReference>
<evidence type="ECO:0000256" key="1">
    <source>
        <dbReference type="ARBA" id="ARBA00023013"/>
    </source>
</evidence>
<comment type="caution">
    <text evidence="4">The sequence shown here is derived from an EMBL/GenBank/DDBJ whole genome shotgun (WGS) entry which is preliminary data.</text>
</comment>
<protein>
    <recommendedName>
        <fullName evidence="6">Cyclin-dependent protein kinase inhibitor SMR4</fullName>
    </recommendedName>
</protein>
<dbReference type="EMBL" id="RXIC02000021">
    <property type="protein sequence ID" value="KAB1217851.1"/>
    <property type="molecule type" value="Genomic_DNA"/>
</dbReference>
<dbReference type="Proteomes" id="UP000516437">
    <property type="component" value="Chromosome 3"/>
</dbReference>
<gene>
    <name evidence="4" type="ORF">CJ030_MR3G014739</name>
</gene>
<evidence type="ECO:0000313" key="4">
    <source>
        <dbReference type="EMBL" id="KAB1217851.1"/>
    </source>
</evidence>
<evidence type="ECO:0000256" key="2">
    <source>
        <dbReference type="ARBA" id="ARBA00023306"/>
    </source>
</evidence>
<dbReference type="AlphaFoldDB" id="A0A6A1VY35"/>
<feature type="region of interest" description="Disordered" evidence="3">
    <location>
        <begin position="1"/>
        <end position="56"/>
    </location>
</feature>